<dbReference type="CDD" id="cd00167">
    <property type="entry name" value="SANT"/>
    <property type="match status" value="2"/>
</dbReference>
<accession>A0A6A6KVA7</accession>
<keyword evidence="6" id="KW-0539">Nucleus</keyword>
<evidence type="ECO:0000256" key="3">
    <source>
        <dbReference type="ARBA" id="ARBA00023015"/>
    </source>
</evidence>
<name>A0A6A6KVA7_HEVBR</name>
<dbReference type="GO" id="GO:0005634">
    <property type="term" value="C:nucleus"/>
    <property type="evidence" value="ECO:0007669"/>
    <property type="project" value="UniProtKB-SubCell"/>
</dbReference>
<evidence type="ECO:0000256" key="5">
    <source>
        <dbReference type="ARBA" id="ARBA00023163"/>
    </source>
</evidence>
<evidence type="ECO:0000259" key="9">
    <source>
        <dbReference type="PROSITE" id="PS51294"/>
    </source>
</evidence>
<evidence type="ECO:0000256" key="7">
    <source>
        <dbReference type="SAM" id="MobiDB-lite"/>
    </source>
</evidence>
<keyword evidence="11" id="KW-1185">Reference proteome</keyword>
<feature type="domain" description="HTH myb-type" evidence="9">
    <location>
        <begin position="71"/>
        <end position="116"/>
    </location>
</feature>
<dbReference type="PROSITE" id="PS51294">
    <property type="entry name" value="HTH_MYB"/>
    <property type="match status" value="2"/>
</dbReference>
<dbReference type="SUPFAM" id="SSF46689">
    <property type="entry name" value="Homeodomain-like"/>
    <property type="match status" value="1"/>
</dbReference>
<dbReference type="InterPro" id="IPR001005">
    <property type="entry name" value="SANT/Myb"/>
</dbReference>
<keyword evidence="5" id="KW-0804">Transcription</keyword>
<evidence type="ECO:0000259" key="8">
    <source>
        <dbReference type="PROSITE" id="PS50090"/>
    </source>
</evidence>
<dbReference type="InterPro" id="IPR009057">
    <property type="entry name" value="Homeodomain-like_sf"/>
</dbReference>
<dbReference type="GO" id="GO:0003677">
    <property type="term" value="F:DNA binding"/>
    <property type="evidence" value="ECO:0007669"/>
    <property type="project" value="UniProtKB-KW"/>
</dbReference>
<dbReference type="SMART" id="SM00717">
    <property type="entry name" value="SANT"/>
    <property type="match status" value="2"/>
</dbReference>
<evidence type="ECO:0000256" key="6">
    <source>
        <dbReference type="ARBA" id="ARBA00023242"/>
    </source>
</evidence>
<keyword evidence="4" id="KW-0238">DNA-binding</keyword>
<feature type="compositionally biased region" description="Low complexity" evidence="7">
    <location>
        <begin position="160"/>
        <end position="178"/>
    </location>
</feature>
<dbReference type="FunFam" id="1.10.10.60:FF:000001">
    <property type="entry name" value="MYB-related transcription factor"/>
    <property type="match status" value="1"/>
</dbReference>
<protein>
    <submittedName>
        <fullName evidence="10">Uncharacterized protein</fullName>
    </submittedName>
</protein>
<comment type="subcellular location">
    <subcellularLocation>
        <location evidence="1">Nucleus</location>
    </subcellularLocation>
</comment>
<evidence type="ECO:0000313" key="11">
    <source>
        <dbReference type="Proteomes" id="UP000467840"/>
    </source>
</evidence>
<dbReference type="PANTHER" id="PTHR47997">
    <property type="entry name" value="MYB DOMAIN PROTEIN 55"/>
    <property type="match status" value="1"/>
</dbReference>
<dbReference type="Proteomes" id="UP000467840">
    <property type="component" value="Chromosome 13"/>
</dbReference>
<keyword evidence="3" id="KW-0805">Transcription regulation</keyword>
<sequence>MVRAAFFDKNGLKKGAWSPEEDDKLKAYIMKYGHWNWRELPKFAGLSRCGKSCRLRWMNYLRPGVKYGNYSKEEGALIMKLHKQLGNKWSKIAAELPGRTDNEIKNYWHTHLKKRTKESQSATRLKEKCSMEQSSEIAKCEVNSKNEDLKDESSVPNNPLHPILESSPLSPEPSSNELSYLTSDSSLVTVSGTSSSSNWIAGDGLLCFETFESTSEDFWTQPFVADLDGYRLPLPEGGLGSPYLASYDDVMDLFYQGMQDFRGISSAGDILHICAPQPIGWLNMQ</sequence>
<evidence type="ECO:0000256" key="4">
    <source>
        <dbReference type="ARBA" id="ARBA00023125"/>
    </source>
</evidence>
<feature type="domain" description="HTH myb-type" evidence="9">
    <location>
        <begin position="9"/>
        <end position="65"/>
    </location>
</feature>
<dbReference type="AlphaFoldDB" id="A0A6A6KVA7"/>
<feature type="domain" description="Myb-like" evidence="8">
    <location>
        <begin position="9"/>
        <end position="61"/>
    </location>
</feature>
<dbReference type="InterPro" id="IPR051953">
    <property type="entry name" value="Plant_SW-associated_TFs"/>
</dbReference>
<dbReference type="Gene3D" id="1.10.10.60">
    <property type="entry name" value="Homeodomain-like"/>
    <property type="match status" value="2"/>
</dbReference>
<dbReference type="EMBL" id="JAAGAX010000014">
    <property type="protein sequence ID" value="KAF2292115.1"/>
    <property type="molecule type" value="Genomic_DNA"/>
</dbReference>
<keyword evidence="2" id="KW-0677">Repeat</keyword>
<feature type="domain" description="Myb-like" evidence="8">
    <location>
        <begin position="62"/>
        <end position="112"/>
    </location>
</feature>
<feature type="region of interest" description="Disordered" evidence="7">
    <location>
        <begin position="143"/>
        <end position="178"/>
    </location>
</feature>
<comment type="caution">
    <text evidence="10">The sequence shown here is derived from an EMBL/GenBank/DDBJ whole genome shotgun (WGS) entry which is preliminary data.</text>
</comment>
<proteinExistence type="predicted"/>
<reference evidence="10 11" key="1">
    <citation type="journal article" date="2020" name="Mol. Plant">
        <title>The Chromosome-Based Rubber Tree Genome Provides New Insights into Spurge Genome Evolution and Rubber Biosynthesis.</title>
        <authorList>
            <person name="Liu J."/>
            <person name="Shi C."/>
            <person name="Shi C.C."/>
            <person name="Li W."/>
            <person name="Zhang Q.J."/>
            <person name="Zhang Y."/>
            <person name="Li K."/>
            <person name="Lu H.F."/>
            <person name="Shi C."/>
            <person name="Zhu S.T."/>
            <person name="Xiao Z.Y."/>
            <person name="Nan H."/>
            <person name="Yue Y."/>
            <person name="Zhu X.G."/>
            <person name="Wu Y."/>
            <person name="Hong X.N."/>
            <person name="Fan G.Y."/>
            <person name="Tong Y."/>
            <person name="Zhang D."/>
            <person name="Mao C.L."/>
            <person name="Liu Y.L."/>
            <person name="Hao S.J."/>
            <person name="Liu W.Q."/>
            <person name="Lv M.Q."/>
            <person name="Zhang H.B."/>
            <person name="Liu Y."/>
            <person name="Hu-Tang G.R."/>
            <person name="Wang J.P."/>
            <person name="Wang J.H."/>
            <person name="Sun Y.H."/>
            <person name="Ni S.B."/>
            <person name="Chen W.B."/>
            <person name="Zhang X.C."/>
            <person name="Jiao Y.N."/>
            <person name="Eichler E.E."/>
            <person name="Li G.H."/>
            <person name="Liu X."/>
            <person name="Gao L.Z."/>
        </authorList>
    </citation>
    <scope>NUCLEOTIDE SEQUENCE [LARGE SCALE GENOMIC DNA]</scope>
    <source>
        <strain evidence="11">cv. GT1</strain>
        <tissue evidence="10">Leaf</tissue>
    </source>
</reference>
<evidence type="ECO:0000256" key="1">
    <source>
        <dbReference type="ARBA" id="ARBA00004123"/>
    </source>
</evidence>
<dbReference type="InterPro" id="IPR017930">
    <property type="entry name" value="Myb_dom"/>
</dbReference>
<evidence type="ECO:0000313" key="10">
    <source>
        <dbReference type="EMBL" id="KAF2292115.1"/>
    </source>
</evidence>
<organism evidence="10 11">
    <name type="scientific">Hevea brasiliensis</name>
    <name type="common">Para rubber tree</name>
    <name type="synonym">Siphonia brasiliensis</name>
    <dbReference type="NCBI Taxonomy" id="3981"/>
    <lineage>
        <taxon>Eukaryota</taxon>
        <taxon>Viridiplantae</taxon>
        <taxon>Streptophyta</taxon>
        <taxon>Embryophyta</taxon>
        <taxon>Tracheophyta</taxon>
        <taxon>Spermatophyta</taxon>
        <taxon>Magnoliopsida</taxon>
        <taxon>eudicotyledons</taxon>
        <taxon>Gunneridae</taxon>
        <taxon>Pentapetalae</taxon>
        <taxon>rosids</taxon>
        <taxon>fabids</taxon>
        <taxon>Malpighiales</taxon>
        <taxon>Euphorbiaceae</taxon>
        <taxon>Crotonoideae</taxon>
        <taxon>Micrandreae</taxon>
        <taxon>Hevea</taxon>
    </lineage>
</organism>
<dbReference type="PANTHER" id="PTHR47997:SF34">
    <property type="entry name" value="TRANSCRIPTION FACTOR MYB86-LIKE"/>
    <property type="match status" value="1"/>
</dbReference>
<dbReference type="Pfam" id="PF00249">
    <property type="entry name" value="Myb_DNA-binding"/>
    <property type="match status" value="2"/>
</dbReference>
<evidence type="ECO:0000256" key="2">
    <source>
        <dbReference type="ARBA" id="ARBA00022737"/>
    </source>
</evidence>
<gene>
    <name evidence="10" type="ORF">GH714_012663</name>
</gene>
<feature type="compositionally biased region" description="Basic and acidic residues" evidence="7">
    <location>
        <begin position="143"/>
        <end position="153"/>
    </location>
</feature>
<dbReference type="PROSITE" id="PS50090">
    <property type="entry name" value="MYB_LIKE"/>
    <property type="match status" value="2"/>
</dbReference>